<dbReference type="GO" id="GO:0050518">
    <property type="term" value="F:2-C-methyl-D-erythritol 4-phosphate cytidylyltransferase activity"/>
    <property type="evidence" value="ECO:0007669"/>
    <property type="project" value="UniProtKB-EC"/>
</dbReference>
<dbReference type="InterPro" id="IPR029044">
    <property type="entry name" value="Nucleotide-diphossugar_trans"/>
</dbReference>
<dbReference type="InterPro" id="IPR034683">
    <property type="entry name" value="IspD/TarI"/>
</dbReference>
<reference evidence="3 4" key="1">
    <citation type="submission" date="2020-08" db="EMBL/GenBank/DDBJ databases">
        <title>Sequencing the genomes of 1000 actinobacteria strains.</title>
        <authorList>
            <person name="Klenk H.-P."/>
        </authorList>
    </citation>
    <scope>NUCLEOTIDE SEQUENCE [LARGE SCALE GENOMIC DNA]</scope>
    <source>
        <strain evidence="3 4">DSM 28796</strain>
    </source>
</reference>
<accession>A0A841ADZ7</accession>
<gene>
    <name evidence="3" type="ORF">HNR70_001970</name>
</gene>
<organism evidence="3 4">
    <name type="scientific">Brachybacterium aquaticum</name>
    <dbReference type="NCBI Taxonomy" id="1432564"/>
    <lineage>
        <taxon>Bacteria</taxon>
        <taxon>Bacillati</taxon>
        <taxon>Actinomycetota</taxon>
        <taxon>Actinomycetes</taxon>
        <taxon>Micrococcales</taxon>
        <taxon>Dermabacteraceae</taxon>
        <taxon>Brachybacterium</taxon>
    </lineage>
</organism>
<dbReference type="Pfam" id="PF01128">
    <property type="entry name" value="IspD"/>
    <property type="match status" value="1"/>
</dbReference>
<dbReference type="SUPFAM" id="SSF53448">
    <property type="entry name" value="Nucleotide-diphospho-sugar transferases"/>
    <property type="match status" value="1"/>
</dbReference>
<evidence type="ECO:0000313" key="3">
    <source>
        <dbReference type="EMBL" id="MBB5832157.1"/>
    </source>
</evidence>
<keyword evidence="4" id="KW-1185">Reference proteome</keyword>
<keyword evidence="1 3" id="KW-0808">Transferase</keyword>
<dbReference type="RefSeq" id="WP_312857631.1">
    <property type="nucleotide sequence ID" value="NZ_JACHLZ010000001.1"/>
</dbReference>
<evidence type="ECO:0000256" key="2">
    <source>
        <dbReference type="ARBA" id="ARBA00022695"/>
    </source>
</evidence>
<comment type="caution">
    <text evidence="3">The sequence shown here is derived from an EMBL/GenBank/DDBJ whole genome shotgun (WGS) entry which is preliminary data.</text>
</comment>
<dbReference type="Proteomes" id="UP000588158">
    <property type="component" value="Unassembled WGS sequence"/>
</dbReference>
<dbReference type="EC" id="2.7.7.60" evidence="3"/>
<proteinExistence type="predicted"/>
<dbReference type="AlphaFoldDB" id="A0A841ADZ7"/>
<dbReference type="Gene3D" id="3.90.550.10">
    <property type="entry name" value="Spore Coat Polysaccharide Biosynthesis Protein SpsA, Chain A"/>
    <property type="match status" value="1"/>
</dbReference>
<dbReference type="EMBL" id="JACHLZ010000001">
    <property type="protein sequence ID" value="MBB5832157.1"/>
    <property type="molecule type" value="Genomic_DNA"/>
</dbReference>
<evidence type="ECO:0000256" key="1">
    <source>
        <dbReference type="ARBA" id="ARBA00022679"/>
    </source>
</evidence>
<name>A0A841ADZ7_9MICO</name>
<evidence type="ECO:0000313" key="4">
    <source>
        <dbReference type="Proteomes" id="UP000588158"/>
    </source>
</evidence>
<sequence length="263" mass="27429">MTPAPPLPDPARAATGPAVDPARVRPVVLALAPPAPGISRGTATPCLELLGGSRLIERLLGTLDSLGLPSPVVIAREDAVPALRDVLAPGTTVLGVNDRGSAGGRREALRLALDACEEELLLVHDAERALAPASVIAEVLGGLDAQSDAVVPAVAMTDSVKEVRPDGLRNVDRSTLAGLQSPRLFRRAILTRTLATAADDDPGTHPAPFDEVLAALDHGARIRTVHGSHAGFAVRDRLTLWQAQISLGLARDTSHRQGLARRS</sequence>
<keyword evidence="2 3" id="KW-0548">Nucleotidyltransferase</keyword>
<protein>
    <submittedName>
        <fullName evidence="3">2-C-methyl-D-erythritol 4-phosphate cytidylyltransferase</fullName>
        <ecNumber evidence="3">2.7.7.60</ecNumber>
    </submittedName>
</protein>